<proteinExistence type="predicted"/>
<feature type="compositionally biased region" description="Polar residues" evidence="1">
    <location>
        <begin position="240"/>
        <end position="263"/>
    </location>
</feature>
<comment type="caution">
    <text evidence="2">The sequence shown here is derived from an EMBL/GenBank/DDBJ whole genome shotgun (WGS) entry which is preliminary data.</text>
</comment>
<dbReference type="EMBL" id="SNRW01001030">
    <property type="protein sequence ID" value="KAA6398123.1"/>
    <property type="molecule type" value="Genomic_DNA"/>
</dbReference>
<evidence type="ECO:0000313" key="3">
    <source>
        <dbReference type="Proteomes" id="UP000324800"/>
    </source>
</evidence>
<protein>
    <submittedName>
        <fullName evidence="2">Uncharacterized protein</fullName>
    </submittedName>
</protein>
<feature type="region of interest" description="Disordered" evidence="1">
    <location>
        <begin position="238"/>
        <end position="274"/>
    </location>
</feature>
<evidence type="ECO:0000313" key="2">
    <source>
        <dbReference type="EMBL" id="KAA6398123.1"/>
    </source>
</evidence>
<dbReference type="Proteomes" id="UP000324800">
    <property type="component" value="Unassembled WGS sequence"/>
</dbReference>
<organism evidence="2 3">
    <name type="scientific">Streblomastix strix</name>
    <dbReference type="NCBI Taxonomy" id="222440"/>
    <lineage>
        <taxon>Eukaryota</taxon>
        <taxon>Metamonada</taxon>
        <taxon>Preaxostyla</taxon>
        <taxon>Oxymonadida</taxon>
        <taxon>Streblomastigidae</taxon>
        <taxon>Streblomastix</taxon>
    </lineage>
</organism>
<feature type="compositionally biased region" description="Polar residues" evidence="1">
    <location>
        <begin position="46"/>
        <end position="57"/>
    </location>
</feature>
<reference evidence="2 3" key="1">
    <citation type="submission" date="2019-03" db="EMBL/GenBank/DDBJ databases">
        <title>Single cell metagenomics reveals metabolic interactions within the superorganism composed of flagellate Streblomastix strix and complex community of Bacteroidetes bacteria on its surface.</title>
        <authorList>
            <person name="Treitli S.C."/>
            <person name="Kolisko M."/>
            <person name="Husnik F."/>
            <person name="Keeling P."/>
            <person name="Hampl V."/>
        </authorList>
    </citation>
    <scope>NUCLEOTIDE SEQUENCE [LARGE SCALE GENOMIC DNA]</scope>
    <source>
        <strain evidence="2">ST1C</strain>
    </source>
</reference>
<sequence>MMIEQAENEKQQKEAAEEAERMKKKKRNDRLDTPPNKLNEDDEYIQQLQNQMENNKNQSKEPLNEAERENLKREKERKEQIEKENEKERNRLKQQEKDRIDQATVTFIHLYNIPKQVMIGHFPMRDIPLALKVDSLCHRLLISYSSDGLSLDPIKYRLRMELWDTSKWPKKMILIKQYFRSPPSKPLIVMSTSANDSIRSKQSNQNLIINNNLESEVYYENEIRSIAVICVNPGHKSDNSLDSEQGSSFESEMDTVSSDGTDNNDSETSKRRRRKTSYSKDIFVTCDSGGNVSLISGNDGKVVSAIGQKQKWPTKELIETKTKPTIDSLKKEWKIRNQLFSKYS</sequence>
<accession>A0A5J4WTJ2</accession>
<feature type="compositionally biased region" description="Basic and acidic residues" evidence="1">
    <location>
        <begin position="7"/>
        <end position="21"/>
    </location>
</feature>
<feature type="region of interest" description="Disordered" evidence="1">
    <location>
        <begin position="1"/>
        <end position="97"/>
    </location>
</feature>
<feature type="compositionally biased region" description="Basic and acidic residues" evidence="1">
    <location>
        <begin position="58"/>
        <end position="97"/>
    </location>
</feature>
<name>A0A5J4WTJ2_9EUKA</name>
<gene>
    <name evidence="2" type="ORF">EZS28_006352</name>
</gene>
<evidence type="ECO:0000256" key="1">
    <source>
        <dbReference type="SAM" id="MobiDB-lite"/>
    </source>
</evidence>
<dbReference type="AlphaFoldDB" id="A0A5J4WTJ2"/>